<dbReference type="SUPFAM" id="SSF52172">
    <property type="entry name" value="CheY-like"/>
    <property type="match status" value="1"/>
</dbReference>
<dbReference type="Pfam" id="PF00072">
    <property type="entry name" value="Response_reg"/>
    <property type="match status" value="1"/>
</dbReference>
<keyword evidence="1 2" id="KW-0597">Phosphoprotein</keyword>
<proteinExistence type="predicted"/>
<evidence type="ECO:0000256" key="2">
    <source>
        <dbReference type="PROSITE-ProRule" id="PRU00169"/>
    </source>
</evidence>
<gene>
    <name evidence="4" type="ORF">ENQ87_06725</name>
</gene>
<dbReference type="Gene3D" id="3.40.50.2300">
    <property type="match status" value="1"/>
</dbReference>
<dbReference type="PROSITE" id="PS50110">
    <property type="entry name" value="RESPONSE_REGULATORY"/>
    <property type="match status" value="1"/>
</dbReference>
<dbReference type="SMART" id="SM00448">
    <property type="entry name" value="REC"/>
    <property type="match status" value="1"/>
</dbReference>
<name>A0A831U0W5_GEOME</name>
<reference evidence="4" key="1">
    <citation type="journal article" date="2020" name="mSystems">
        <title>Genome- and Community-Level Interaction Insights into Carbon Utilization and Element Cycling Functions of Hydrothermarchaeota in Hydrothermal Sediment.</title>
        <authorList>
            <person name="Zhou Z."/>
            <person name="Liu Y."/>
            <person name="Xu W."/>
            <person name="Pan J."/>
            <person name="Luo Z.H."/>
            <person name="Li M."/>
        </authorList>
    </citation>
    <scope>NUCLEOTIDE SEQUENCE [LARGE SCALE GENOMIC DNA]</scope>
    <source>
        <strain evidence="4">SpSt-349</strain>
    </source>
</reference>
<feature type="domain" description="Response regulatory" evidence="3">
    <location>
        <begin position="8"/>
        <end position="128"/>
    </location>
</feature>
<evidence type="ECO:0000313" key="4">
    <source>
        <dbReference type="EMBL" id="HEN42059.1"/>
    </source>
</evidence>
<dbReference type="InterPro" id="IPR050595">
    <property type="entry name" value="Bact_response_regulator"/>
</dbReference>
<dbReference type="PANTHER" id="PTHR44591:SF20">
    <property type="entry name" value="PROTEIN PILH"/>
    <property type="match status" value="1"/>
</dbReference>
<evidence type="ECO:0000259" key="3">
    <source>
        <dbReference type="PROSITE" id="PS50110"/>
    </source>
</evidence>
<organism evidence="4">
    <name type="scientific">Geobacter metallireducens</name>
    <dbReference type="NCBI Taxonomy" id="28232"/>
    <lineage>
        <taxon>Bacteria</taxon>
        <taxon>Pseudomonadati</taxon>
        <taxon>Thermodesulfobacteriota</taxon>
        <taxon>Desulfuromonadia</taxon>
        <taxon>Geobacterales</taxon>
        <taxon>Geobacteraceae</taxon>
        <taxon>Geobacter</taxon>
    </lineage>
</organism>
<dbReference type="EMBL" id="DSOV01000026">
    <property type="protein sequence ID" value="HEN42059.1"/>
    <property type="molecule type" value="Genomic_DNA"/>
</dbReference>
<accession>A0A831U0W5</accession>
<dbReference type="GO" id="GO:0000160">
    <property type="term" value="P:phosphorelay signal transduction system"/>
    <property type="evidence" value="ECO:0007669"/>
    <property type="project" value="InterPro"/>
</dbReference>
<dbReference type="InterPro" id="IPR001789">
    <property type="entry name" value="Sig_transdc_resp-reg_receiver"/>
</dbReference>
<dbReference type="AlphaFoldDB" id="A0A831U0W5"/>
<evidence type="ECO:0000256" key="1">
    <source>
        <dbReference type="ARBA" id="ARBA00022553"/>
    </source>
</evidence>
<dbReference type="InterPro" id="IPR011006">
    <property type="entry name" value="CheY-like_superfamily"/>
</dbReference>
<sequence>MEDKEKKTILVIDDDDDVLFLIGYALKHLGIETECTTTGTEGLERYRQKIEERRPFAAVIADLSLPGNLGARELIVPLLSLNPSAKVFVTSGYSDDPALTNFKALGFTGALPKPITVEMLREMVLPLLEDPAGLP</sequence>
<protein>
    <submittedName>
        <fullName evidence="4">Response regulator transcription factor</fullName>
    </submittedName>
</protein>
<dbReference type="PANTHER" id="PTHR44591">
    <property type="entry name" value="STRESS RESPONSE REGULATOR PROTEIN 1"/>
    <property type="match status" value="1"/>
</dbReference>
<feature type="modified residue" description="4-aspartylphosphate" evidence="2">
    <location>
        <position position="62"/>
    </location>
</feature>
<comment type="caution">
    <text evidence="4">The sequence shown here is derived from an EMBL/GenBank/DDBJ whole genome shotgun (WGS) entry which is preliminary data.</text>
</comment>